<name>A0A9J5WM68_SOLCO</name>
<gene>
    <name evidence="1" type="ORF">H5410_056254</name>
</gene>
<protein>
    <submittedName>
        <fullName evidence="1">Uncharacterized protein</fullName>
    </submittedName>
</protein>
<dbReference type="Proteomes" id="UP000824120">
    <property type="component" value="Chromosome 11"/>
</dbReference>
<accession>A0A9J5WM68</accession>
<evidence type="ECO:0000313" key="1">
    <source>
        <dbReference type="EMBL" id="KAG5576120.1"/>
    </source>
</evidence>
<keyword evidence="2" id="KW-1185">Reference proteome</keyword>
<reference evidence="1 2" key="1">
    <citation type="submission" date="2020-09" db="EMBL/GenBank/DDBJ databases">
        <title>De no assembly of potato wild relative species, Solanum commersonii.</title>
        <authorList>
            <person name="Cho K."/>
        </authorList>
    </citation>
    <scope>NUCLEOTIDE SEQUENCE [LARGE SCALE GENOMIC DNA]</scope>
    <source>
        <strain evidence="1">LZ3.2</strain>
        <tissue evidence="1">Leaf</tissue>
    </source>
</reference>
<organism evidence="1 2">
    <name type="scientific">Solanum commersonii</name>
    <name type="common">Commerson's wild potato</name>
    <name type="synonym">Commerson's nightshade</name>
    <dbReference type="NCBI Taxonomy" id="4109"/>
    <lineage>
        <taxon>Eukaryota</taxon>
        <taxon>Viridiplantae</taxon>
        <taxon>Streptophyta</taxon>
        <taxon>Embryophyta</taxon>
        <taxon>Tracheophyta</taxon>
        <taxon>Spermatophyta</taxon>
        <taxon>Magnoliopsida</taxon>
        <taxon>eudicotyledons</taxon>
        <taxon>Gunneridae</taxon>
        <taxon>Pentapetalae</taxon>
        <taxon>asterids</taxon>
        <taxon>lamiids</taxon>
        <taxon>Solanales</taxon>
        <taxon>Solanaceae</taxon>
        <taxon>Solanoideae</taxon>
        <taxon>Solaneae</taxon>
        <taxon>Solanum</taxon>
    </lineage>
</organism>
<dbReference type="AlphaFoldDB" id="A0A9J5WM68"/>
<comment type="caution">
    <text evidence="1">The sequence shown here is derived from an EMBL/GenBank/DDBJ whole genome shotgun (WGS) entry which is preliminary data.</text>
</comment>
<dbReference type="EMBL" id="JACXVP010000011">
    <property type="protein sequence ID" value="KAG5576120.1"/>
    <property type="molecule type" value="Genomic_DNA"/>
</dbReference>
<evidence type="ECO:0000313" key="2">
    <source>
        <dbReference type="Proteomes" id="UP000824120"/>
    </source>
</evidence>
<proteinExistence type="predicted"/>
<sequence>MSTHSLVHQSSSLGFTPLFRASRKHMGGFSCYRPRMKNSIDPNPNLEDENPLFLQVSKTLSSLEQKYQKTSENSVGRSLDKPSTSSCSVSLGDIVPLRGIIRLNADCSFHPHFYPAPSRLCILEQRVECVPSVNRQACLAILRLQLLRSFQPFCSILHLSVHVSTKTSNT</sequence>